<sequence>MDDIFKKASCTNCQDLIDGARIECCECPVFDLCLQCFADGAEIGPHKSNHSYRVIDHLAVRIFGVHDPWTASEHLKLLDAVLGNSCDSWDRISAAVATRTPAECKEVYLTRYVNGNLGLASWANISNSMLHVDIDDQGSSFEKVLAKIPPLDVTFQQAEILGFQPLRDDYERNCYPEAEALVSHLQIDDPSETSIEQSLKLDRINMYLDKLRERHRRKRIIKDYQLVAKYFESLNPTKMPPSPAEQELRDKMRPFARFMNSVEFERLISSLTRERELRKRINHLKKVHDKGLTSSQSDVAITSNSVWPGTDWDMLPSSSYNNWKVNLSESDGTVEESGGGTELRKRSNHLKKVHDIGSTSSQSYVAITSNSVWPGADWNMLPSSSFDDWKVNLSESDSENDDTVEESGGGTTLNSVHLMKMGSTSNATYYMEH</sequence>
<keyword evidence="3 5" id="KW-0863">Zinc-finger</keyword>
<evidence type="ECO:0000256" key="1">
    <source>
        <dbReference type="ARBA" id="ARBA00004123"/>
    </source>
</evidence>
<keyword evidence="4" id="KW-0862">Zinc</keyword>
<reference evidence="11" key="1">
    <citation type="submission" date="2025-08" db="UniProtKB">
        <authorList>
            <consortium name="RefSeq"/>
        </authorList>
    </citation>
    <scope>IDENTIFICATION</scope>
    <source>
        <tissue evidence="11">Gonads</tissue>
    </source>
</reference>
<dbReference type="GeneID" id="115884901"/>
<dbReference type="InterPro" id="IPR009057">
    <property type="entry name" value="Homeodomain-like_sf"/>
</dbReference>
<evidence type="ECO:0000259" key="7">
    <source>
        <dbReference type="PROSITE" id="PS50090"/>
    </source>
</evidence>
<dbReference type="RefSeq" id="XP_030759481.1">
    <property type="nucleotide sequence ID" value="XM_030903621.1"/>
</dbReference>
<dbReference type="InterPro" id="IPR043145">
    <property type="entry name" value="Znf_ZZ_sf"/>
</dbReference>
<accession>A0A6J2Y8E3</accession>
<dbReference type="PROSITE" id="PS50135">
    <property type="entry name" value="ZF_ZZ_2"/>
    <property type="match status" value="1"/>
</dbReference>
<dbReference type="PANTHER" id="PTHR12374">
    <property type="entry name" value="TRANSCRIPTIONAL ADAPTOR 2 ADA2 -RELATED"/>
    <property type="match status" value="1"/>
</dbReference>
<name>A0A6J2Y8E3_SITOR</name>
<dbReference type="GO" id="GO:0070461">
    <property type="term" value="C:SAGA-type complex"/>
    <property type="evidence" value="ECO:0007669"/>
    <property type="project" value="TreeGrafter"/>
</dbReference>
<evidence type="ECO:0000256" key="6">
    <source>
        <dbReference type="SAM" id="MobiDB-lite"/>
    </source>
</evidence>
<keyword evidence="10" id="KW-1185">Reference proteome</keyword>
<dbReference type="GO" id="GO:0006338">
    <property type="term" value="P:chromatin remodeling"/>
    <property type="evidence" value="ECO:0007669"/>
    <property type="project" value="TreeGrafter"/>
</dbReference>
<dbReference type="PANTHER" id="PTHR12374:SF63">
    <property type="entry name" value="TRANSCRIPTIONAL ADAPTER 2-BETA"/>
    <property type="match status" value="1"/>
</dbReference>
<dbReference type="FunCoup" id="A0A6J2Y8E3">
    <property type="interactions" value="1202"/>
</dbReference>
<evidence type="ECO:0000256" key="4">
    <source>
        <dbReference type="ARBA" id="ARBA00022833"/>
    </source>
</evidence>
<dbReference type="InterPro" id="IPR055141">
    <property type="entry name" value="TADA2A_B-like_dom"/>
</dbReference>
<dbReference type="Pfam" id="PF22941">
    <property type="entry name" value="TADA2A-like_3rd"/>
    <property type="match status" value="1"/>
</dbReference>
<feature type="domain" description="ZZ-type" evidence="8">
    <location>
        <begin position="5"/>
        <end position="60"/>
    </location>
</feature>
<dbReference type="SMART" id="SM00291">
    <property type="entry name" value="ZnF_ZZ"/>
    <property type="match status" value="1"/>
</dbReference>
<keyword evidence="2" id="KW-0479">Metal-binding</keyword>
<dbReference type="InterPro" id="IPR000433">
    <property type="entry name" value="Znf_ZZ"/>
</dbReference>
<dbReference type="InterPro" id="IPR001005">
    <property type="entry name" value="SANT/Myb"/>
</dbReference>
<evidence type="ECO:0000259" key="9">
    <source>
        <dbReference type="PROSITE" id="PS51293"/>
    </source>
</evidence>
<dbReference type="GO" id="GO:0006357">
    <property type="term" value="P:regulation of transcription by RNA polymerase II"/>
    <property type="evidence" value="ECO:0007669"/>
    <property type="project" value="TreeGrafter"/>
</dbReference>
<feature type="region of interest" description="Disordered" evidence="6">
    <location>
        <begin position="392"/>
        <end position="416"/>
    </location>
</feature>
<evidence type="ECO:0000256" key="3">
    <source>
        <dbReference type="ARBA" id="ARBA00022771"/>
    </source>
</evidence>
<dbReference type="Gene3D" id="3.30.60.90">
    <property type="match status" value="1"/>
</dbReference>
<dbReference type="Gene3D" id="1.10.10.60">
    <property type="entry name" value="Homeodomain-like"/>
    <property type="match status" value="1"/>
</dbReference>
<dbReference type="Pfam" id="PF25299">
    <property type="entry name" value="ZZ_ADA2"/>
    <property type="match status" value="1"/>
</dbReference>
<dbReference type="GO" id="GO:0003713">
    <property type="term" value="F:transcription coactivator activity"/>
    <property type="evidence" value="ECO:0007669"/>
    <property type="project" value="TreeGrafter"/>
</dbReference>
<dbReference type="SUPFAM" id="SSF46689">
    <property type="entry name" value="Homeodomain-like"/>
    <property type="match status" value="1"/>
</dbReference>
<evidence type="ECO:0000259" key="8">
    <source>
        <dbReference type="PROSITE" id="PS50135"/>
    </source>
</evidence>
<dbReference type="Proteomes" id="UP000504635">
    <property type="component" value="Unplaced"/>
</dbReference>
<evidence type="ECO:0000256" key="5">
    <source>
        <dbReference type="PROSITE-ProRule" id="PRU00228"/>
    </source>
</evidence>
<feature type="domain" description="SANT" evidence="9">
    <location>
        <begin position="67"/>
        <end position="116"/>
    </location>
</feature>
<dbReference type="GO" id="GO:0003682">
    <property type="term" value="F:chromatin binding"/>
    <property type="evidence" value="ECO:0007669"/>
    <property type="project" value="TreeGrafter"/>
</dbReference>
<organism evidence="10 11">
    <name type="scientific">Sitophilus oryzae</name>
    <name type="common">Rice weevil</name>
    <name type="synonym">Curculio oryzae</name>
    <dbReference type="NCBI Taxonomy" id="7048"/>
    <lineage>
        <taxon>Eukaryota</taxon>
        <taxon>Metazoa</taxon>
        <taxon>Ecdysozoa</taxon>
        <taxon>Arthropoda</taxon>
        <taxon>Hexapoda</taxon>
        <taxon>Insecta</taxon>
        <taxon>Pterygota</taxon>
        <taxon>Neoptera</taxon>
        <taxon>Endopterygota</taxon>
        <taxon>Coleoptera</taxon>
        <taxon>Polyphaga</taxon>
        <taxon>Cucujiformia</taxon>
        <taxon>Curculionidae</taxon>
        <taxon>Dryophthorinae</taxon>
        <taxon>Sitophilus</taxon>
    </lineage>
</organism>
<dbReference type="GO" id="GO:0008270">
    <property type="term" value="F:zinc ion binding"/>
    <property type="evidence" value="ECO:0007669"/>
    <property type="project" value="UniProtKB-KW"/>
</dbReference>
<gene>
    <name evidence="11" type="primary">LOC115884901</name>
</gene>
<proteinExistence type="predicted"/>
<feature type="domain" description="Myb-like" evidence="7">
    <location>
        <begin position="68"/>
        <end position="112"/>
    </location>
</feature>
<evidence type="ECO:0000256" key="2">
    <source>
        <dbReference type="ARBA" id="ARBA00022723"/>
    </source>
</evidence>
<dbReference type="GO" id="GO:0005634">
    <property type="term" value="C:nucleus"/>
    <property type="evidence" value="ECO:0007669"/>
    <property type="project" value="UniProtKB-SubCell"/>
</dbReference>
<dbReference type="KEGG" id="soy:115884901"/>
<dbReference type="OrthoDB" id="270417at2759"/>
<dbReference type="InParanoid" id="A0A6J2Y8E3"/>
<dbReference type="InterPro" id="IPR017884">
    <property type="entry name" value="SANT_dom"/>
</dbReference>
<dbReference type="CDD" id="cd00167">
    <property type="entry name" value="SANT"/>
    <property type="match status" value="1"/>
</dbReference>
<dbReference type="InterPro" id="IPR041983">
    <property type="entry name" value="ADA2-like_ZZ"/>
</dbReference>
<dbReference type="AlphaFoldDB" id="A0A6J2Y8E3"/>
<dbReference type="SUPFAM" id="SSF57850">
    <property type="entry name" value="RING/U-box"/>
    <property type="match status" value="1"/>
</dbReference>
<comment type="subcellular location">
    <subcellularLocation>
        <location evidence="1">Nucleus</location>
    </subcellularLocation>
</comment>
<protein>
    <submittedName>
        <fullName evidence="11">Transcriptional adapter 2B-like</fullName>
    </submittedName>
</protein>
<dbReference type="Pfam" id="PF00249">
    <property type="entry name" value="Myb_DNA-binding"/>
    <property type="match status" value="1"/>
</dbReference>
<dbReference type="CDD" id="cd02335">
    <property type="entry name" value="ZZ_ADA2"/>
    <property type="match status" value="1"/>
</dbReference>
<dbReference type="PROSITE" id="PS50090">
    <property type="entry name" value="MYB_LIKE"/>
    <property type="match status" value="1"/>
</dbReference>
<evidence type="ECO:0000313" key="11">
    <source>
        <dbReference type="RefSeq" id="XP_030759481.1"/>
    </source>
</evidence>
<evidence type="ECO:0000313" key="10">
    <source>
        <dbReference type="Proteomes" id="UP000504635"/>
    </source>
</evidence>
<dbReference type="PROSITE" id="PS51293">
    <property type="entry name" value="SANT"/>
    <property type="match status" value="1"/>
</dbReference>
<feature type="compositionally biased region" description="Acidic residues" evidence="6">
    <location>
        <begin position="396"/>
        <end position="405"/>
    </location>
</feature>